<organism evidence="3 4">
    <name type="scientific">Nocardioides aurantiacus</name>
    <dbReference type="NCBI Taxonomy" id="86796"/>
    <lineage>
        <taxon>Bacteria</taxon>
        <taxon>Bacillati</taxon>
        <taxon>Actinomycetota</taxon>
        <taxon>Actinomycetes</taxon>
        <taxon>Propionibacteriales</taxon>
        <taxon>Nocardioidaceae</taxon>
        <taxon>Nocardioides</taxon>
    </lineage>
</organism>
<dbReference type="InterPro" id="IPR025736">
    <property type="entry name" value="PucR_C-HTH_dom"/>
</dbReference>
<dbReference type="OrthoDB" id="8026818at2"/>
<dbReference type="Pfam" id="PF01590">
    <property type="entry name" value="GAF"/>
    <property type="match status" value="1"/>
</dbReference>
<evidence type="ECO:0000313" key="3">
    <source>
        <dbReference type="EMBL" id="ROR92240.1"/>
    </source>
</evidence>
<comment type="caution">
    <text evidence="3">The sequence shown here is derived from an EMBL/GenBank/DDBJ whole genome shotgun (WGS) entry which is preliminary data.</text>
</comment>
<feature type="coiled-coil region" evidence="1">
    <location>
        <begin position="17"/>
        <end position="56"/>
    </location>
</feature>
<dbReference type="EMBL" id="RKHO01000001">
    <property type="protein sequence ID" value="ROR92240.1"/>
    <property type="molecule type" value="Genomic_DNA"/>
</dbReference>
<dbReference type="Pfam" id="PF13556">
    <property type="entry name" value="HTH_30"/>
    <property type="match status" value="1"/>
</dbReference>
<dbReference type="SMART" id="SM00065">
    <property type="entry name" value="GAF"/>
    <property type="match status" value="1"/>
</dbReference>
<evidence type="ECO:0000256" key="1">
    <source>
        <dbReference type="SAM" id="Coils"/>
    </source>
</evidence>
<evidence type="ECO:0000313" key="4">
    <source>
        <dbReference type="Proteomes" id="UP000281738"/>
    </source>
</evidence>
<keyword evidence="1" id="KW-0175">Coiled coil</keyword>
<gene>
    <name evidence="3" type="ORF">EDD33_3127</name>
</gene>
<dbReference type="AlphaFoldDB" id="A0A3N2CXH1"/>
<dbReference type="InterPro" id="IPR003018">
    <property type="entry name" value="GAF"/>
</dbReference>
<keyword evidence="4" id="KW-1185">Reference proteome</keyword>
<dbReference type="PANTHER" id="PTHR33744">
    <property type="entry name" value="CARBOHYDRATE DIACID REGULATOR"/>
    <property type="match status" value="1"/>
</dbReference>
<accession>A0A3N2CXH1</accession>
<dbReference type="InterPro" id="IPR029016">
    <property type="entry name" value="GAF-like_dom_sf"/>
</dbReference>
<sequence length="613" mass="66171">MDVAGDILEQLLAGAGREELEATLARAEREVEPRELARVRDLAARVRDQMERQRSREAELSGLYETARDLTAIRDLDEILAAIVRRARQLLGADMTYLSLNDEADGASYMKVTDGALTPEFRTLRLPFGTGLLGLVAQAGAPYFTEDYQADERFVHREYIDTAVDGEQIRAILGVPLEVEGTVIGALLAVHRRVRPFPADEVTLLTSFAAHAAVALENARLFQQARDAAAAADAASAELRARAAATERAAHAHDLLTDVLLHRGGVVEVGQVLAEVLGGHVEAYDEDDRQLAGQPAAPPDGLADAVARARTSGRCTRTDAGVWVAAATAGDEHLATLVLRTDGPMGLPERRTLERAALVTAMVLLFGRSEAEAESRVRGELVADLLAARSQDPERLRVRARQQGADVDGDLAVAVARHASERAGQRVVGSLARELRGLGTVHEGQVVLVARAEPVALGEQLRDRLGGATVGVSHVEGGLTGVAAAWREARRTLGVLYRLGRTGEVGDPAALGLARLLLGDNGPAEVEEFVDRTIGPLLRYDAERDTRLVETLAVWLDASGGLRDTAERLHVHPNTVTQRLDRVGRLLGPDWRQGARRLDVHLAVQTHRLRDLM</sequence>
<dbReference type="RefSeq" id="WP_123391878.1">
    <property type="nucleotide sequence ID" value="NZ_RKHO01000001.1"/>
</dbReference>
<dbReference type="InterPro" id="IPR042070">
    <property type="entry name" value="PucR_C-HTH_sf"/>
</dbReference>
<dbReference type="Proteomes" id="UP000281738">
    <property type="component" value="Unassembled WGS sequence"/>
</dbReference>
<feature type="domain" description="GAF" evidence="2">
    <location>
        <begin position="75"/>
        <end position="226"/>
    </location>
</feature>
<dbReference type="Gene3D" id="1.10.10.2840">
    <property type="entry name" value="PucR C-terminal helix-turn-helix domain"/>
    <property type="match status" value="1"/>
</dbReference>
<dbReference type="SUPFAM" id="SSF55781">
    <property type="entry name" value="GAF domain-like"/>
    <property type="match status" value="1"/>
</dbReference>
<reference evidence="3 4" key="1">
    <citation type="submission" date="2018-11" db="EMBL/GenBank/DDBJ databases">
        <title>Sequencing the genomes of 1000 actinobacteria strains.</title>
        <authorList>
            <person name="Klenk H.-P."/>
        </authorList>
    </citation>
    <scope>NUCLEOTIDE SEQUENCE [LARGE SCALE GENOMIC DNA]</scope>
    <source>
        <strain evidence="3 4">DSM 12652</strain>
    </source>
</reference>
<dbReference type="PANTHER" id="PTHR33744:SF1">
    <property type="entry name" value="DNA-BINDING TRANSCRIPTIONAL ACTIVATOR ADER"/>
    <property type="match status" value="1"/>
</dbReference>
<protein>
    <submittedName>
        <fullName evidence="3">GAF domain-containing protein</fullName>
    </submittedName>
</protein>
<dbReference type="Gene3D" id="3.30.450.40">
    <property type="match status" value="1"/>
</dbReference>
<name>A0A3N2CXH1_9ACTN</name>
<dbReference type="InterPro" id="IPR051448">
    <property type="entry name" value="CdaR-like_regulators"/>
</dbReference>
<evidence type="ECO:0000259" key="2">
    <source>
        <dbReference type="SMART" id="SM00065"/>
    </source>
</evidence>
<proteinExistence type="predicted"/>